<evidence type="ECO:0008006" key="3">
    <source>
        <dbReference type="Google" id="ProtNLM"/>
    </source>
</evidence>
<sequence length="53" mass="6029">MTINCSENCKNKKDGRCILNYVDSFLSIHPDNTNCPYFIPKDDTNSKKSSSLK</sequence>
<dbReference type="Proteomes" id="UP001501510">
    <property type="component" value="Unassembled WGS sequence"/>
</dbReference>
<accession>A0ABP3UG05</accession>
<evidence type="ECO:0000313" key="1">
    <source>
        <dbReference type="EMBL" id="GAA0733162.1"/>
    </source>
</evidence>
<dbReference type="EMBL" id="BAAACG010000003">
    <property type="protein sequence ID" value="GAA0733162.1"/>
    <property type="molecule type" value="Genomic_DNA"/>
</dbReference>
<comment type="caution">
    <text evidence="1">The sequence shown here is derived from an EMBL/GenBank/DDBJ whole genome shotgun (WGS) entry which is preliminary data.</text>
</comment>
<dbReference type="RefSeq" id="WP_343758252.1">
    <property type="nucleotide sequence ID" value="NZ_BAAACG010000003.1"/>
</dbReference>
<protein>
    <recommendedName>
        <fullName evidence="3">Hydroxymyristoyl-ACP dehydratase</fullName>
    </recommendedName>
</protein>
<name>A0ABP3UG05_9CLOT</name>
<evidence type="ECO:0000313" key="2">
    <source>
        <dbReference type="Proteomes" id="UP001501510"/>
    </source>
</evidence>
<gene>
    <name evidence="1" type="ORF">GCM10008906_03570</name>
</gene>
<organism evidence="1 2">
    <name type="scientific">Clostridium oceanicum</name>
    <dbReference type="NCBI Taxonomy" id="1543"/>
    <lineage>
        <taxon>Bacteria</taxon>
        <taxon>Bacillati</taxon>
        <taxon>Bacillota</taxon>
        <taxon>Clostridia</taxon>
        <taxon>Eubacteriales</taxon>
        <taxon>Clostridiaceae</taxon>
        <taxon>Clostridium</taxon>
    </lineage>
</organism>
<keyword evidence="2" id="KW-1185">Reference proteome</keyword>
<proteinExistence type="predicted"/>
<reference evidence="2" key="1">
    <citation type="journal article" date="2019" name="Int. J. Syst. Evol. Microbiol.">
        <title>The Global Catalogue of Microorganisms (GCM) 10K type strain sequencing project: providing services to taxonomists for standard genome sequencing and annotation.</title>
        <authorList>
            <consortium name="The Broad Institute Genomics Platform"/>
            <consortium name="The Broad Institute Genome Sequencing Center for Infectious Disease"/>
            <person name="Wu L."/>
            <person name="Ma J."/>
        </authorList>
    </citation>
    <scope>NUCLEOTIDE SEQUENCE [LARGE SCALE GENOMIC DNA]</scope>
    <source>
        <strain evidence="2">JCM 1407</strain>
    </source>
</reference>